<dbReference type="Pfam" id="PF00431">
    <property type="entry name" value="CUB"/>
    <property type="match status" value="1"/>
</dbReference>
<dbReference type="InterPro" id="IPR007110">
    <property type="entry name" value="Ig-like_dom"/>
</dbReference>
<dbReference type="PROSITE" id="PS50835">
    <property type="entry name" value="IG_LIKE"/>
    <property type="match status" value="1"/>
</dbReference>
<dbReference type="SUPFAM" id="SSF48726">
    <property type="entry name" value="Immunoglobulin"/>
    <property type="match status" value="1"/>
</dbReference>
<evidence type="ECO:0000256" key="1">
    <source>
        <dbReference type="ARBA" id="ARBA00022737"/>
    </source>
</evidence>
<dbReference type="PROSITE" id="PS01180">
    <property type="entry name" value="CUB"/>
    <property type="match status" value="1"/>
</dbReference>
<keyword evidence="7" id="KW-1185">Reference proteome</keyword>
<evidence type="ECO:0000313" key="6">
    <source>
        <dbReference type="EMBL" id="KAJ7392890.1"/>
    </source>
</evidence>
<dbReference type="Proteomes" id="UP001163046">
    <property type="component" value="Unassembled WGS sequence"/>
</dbReference>
<organism evidence="6 7">
    <name type="scientific">Desmophyllum pertusum</name>
    <dbReference type="NCBI Taxonomy" id="174260"/>
    <lineage>
        <taxon>Eukaryota</taxon>
        <taxon>Metazoa</taxon>
        <taxon>Cnidaria</taxon>
        <taxon>Anthozoa</taxon>
        <taxon>Hexacorallia</taxon>
        <taxon>Scleractinia</taxon>
        <taxon>Caryophylliina</taxon>
        <taxon>Caryophylliidae</taxon>
        <taxon>Desmophyllum</taxon>
    </lineage>
</organism>
<evidence type="ECO:0000256" key="2">
    <source>
        <dbReference type="ARBA" id="ARBA00023157"/>
    </source>
</evidence>
<dbReference type="InterPro" id="IPR003598">
    <property type="entry name" value="Ig_sub2"/>
</dbReference>
<feature type="domain" description="CUB" evidence="4">
    <location>
        <begin position="9"/>
        <end position="124"/>
    </location>
</feature>
<accession>A0A9X0A4G1</accession>
<reference evidence="6" key="1">
    <citation type="submission" date="2023-01" db="EMBL/GenBank/DDBJ databases">
        <title>Genome assembly of the deep-sea coral Lophelia pertusa.</title>
        <authorList>
            <person name="Herrera S."/>
            <person name="Cordes E."/>
        </authorList>
    </citation>
    <scope>NUCLEOTIDE SEQUENCE</scope>
    <source>
        <strain evidence="6">USNM1676648</strain>
        <tissue evidence="6">Polyp</tissue>
    </source>
</reference>
<gene>
    <name evidence="6" type="primary">BMP1_3</name>
    <name evidence="6" type="ORF">OS493_010551</name>
</gene>
<dbReference type="InterPro" id="IPR013783">
    <property type="entry name" value="Ig-like_fold"/>
</dbReference>
<evidence type="ECO:0000256" key="3">
    <source>
        <dbReference type="PROSITE-ProRule" id="PRU00059"/>
    </source>
</evidence>
<evidence type="ECO:0000313" key="7">
    <source>
        <dbReference type="Proteomes" id="UP001163046"/>
    </source>
</evidence>
<dbReference type="InterPro" id="IPR003599">
    <property type="entry name" value="Ig_sub"/>
</dbReference>
<comment type="caution">
    <text evidence="6">The sequence shown here is derived from an EMBL/GenBank/DDBJ whole genome shotgun (WGS) entry which is preliminary data.</text>
</comment>
<dbReference type="EMBL" id="MU825400">
    <property type="protein sequence ID" value="KAJ7392890.1"/>
    <property type="molecule type" value="Genomic_DNA"/>
</dbReference>
<dbReference type="Gene3D" id="2.60.40.10">
    <property type="entry name" value="Immunoglobulins"/>
    <property type="match status" value="1"/>
</dbReference>
<evidence type="ECO:0000259" key="5">
    <source>
        <dbReference type="PROSITE" id="PS50835"/>
    </source>
</evidence>
<keyword evidence="2" id="KW-1015">Disulfide bond</keyword>
<dbReference type="PANTHER" id="PTHR24251">
    <property type="entry name" value="OVOCHYMASE-RELATED"/>
    <property type="match status" value="1"/>
</dbReference>
<dbReference type="SUPFAM" id="SSF49854">
    <property type="entry name" value="Spermadhesin, CUB domain"/>
    <property type="match status" value="1"/>
</dbReference>
<sequence length="258" mass="28913">MHCQHLVICISAAEPENITEWEGSLTSPNYPLTYPANSSLTWIKSVSPGNRVKITIIVLRTECDADYLEIRDGVNMESPLIARYCGSYGLTEITSSGTHVLLHFVSDNVTDVSQRGFALRHSELSADLGDTYNLSCEVSGDPMPTVTWIKVSNDQRSDGNILNFTNITRSDSGDYRCEAENKCGIYIKNASINVFLSQITRKPIFDGKSLQQSMLSAFMSEAWKNGKVAFLRKKEFSVFKKSMKKLVEVLLRRSHLLQ</sequence>
<dbReference type="SMART" id="SM00042">
    <property type="entry name" value="CUB"/>
    <property type="match status" value="1"/>
</dbReference>
<dbReference type="AlphaFoldDB" id="A0A9X0A4G1"/>
<dbReference type="InterPro" id="IPR036179">
    <property type="entry name" value="Ig-like_dom_sf"/>
</dbReference>
<proteinExistence type="predicted"/>
<dbReference type="CDD" id="cd00041">
    <property type="entry name" value="CUB"/>
    <property type="match status" value="1"/>
</dbReference>
<keyword evidence="1" id="KW-0677">Repeat</keyword>
<comment type="caution">
    <text evidence="3">Lacks conserved residue(s) required for the propagation of feature annotation.</text>
</comment>
<dbReference type="Pfam" id="PF13927">
    <property type="entry name" value="Ig_3"/>
    <property type="match status" value="1"/>
</dbReference>
<name>A0A9X0A4G1_9CNID</name>
<evidence type="ECO:0000259" key="4">
    <source>
        <dbReference type="PROSITE" id="PS01180"/>
    </source>
</evidence>
<dbReference type="SMART" id="SM00408">
    <property type="entry name" value="IGc2"/>
    <property type="match status" value="1"/>
</dbReference>
<protein>
    <submittedName>
        <fullName evidence="6">Bone morphogenetic protein 1</fullName>
    </submittedName>
</protein>
<dbReference type="SMART" id="SM00409">
    <property type="entry name" value="IG"/>
    <property type="match status" value="1"/>
</dbReference>
<dbReference type="FunFam" id="2.60.120.290:FF:000005">
    <property type="entry name" value="Procollagen C-endopeptidase enhancer 1"/>
    <property type="match status" value="1"/>
</dbReference>
<dbReference type="InterPro" id="IPR035914">
    <property type="entry name" value="Sperma_CUB_dom_sf"/>
</dbReference>
<dbReference type="InterPro" id="IPR000859">
    <property type="entry name" value="CUB_dom"/>
</dbReference>
<dbReference type="OrthoDB" id="5988073at2759"/>
<feature type="domain" description="Ig-like" evidence="5">
    <location>
        <begin position="107"/>
        <end position="193"/>
    </location>
</feature>
<dbReference type="Gene3D" id="2.60.120.290">
    <property type="entry name" value="Spermadhesin, CUB domain"/>
    <property type="match status" value="1"/>
</dbReference>